<dbReference type="EMBL" id="CP032514">
    <property type="protein sequence ID" value="AYD90874.1"/>
    <property type="molecule type" value="Genomic_DNA"/>
</dbReference>
<evidence type="ECO:0000313" key="3">
    <source>
        <dbReference type="Proteomes" id="UP000273001"/>
    </source>
</evidence>
<sequence>MRAVNNGGAGFSAKEARTAAIGESLERYAAGIYNGSSLRLSSYNSLDDEAVDPTLFKFFTDQQFGRMNLPLVPFDNDTIIRWVKAVRWSDKVDVWVPACQVFLPYRRLEGESVFAQSISTGMAVGPSYEQAVLSGLQEIVERDALAISWMHRLPPRKMLPSVLGSLTLPEFHHGLSKDWKVELYDITLDVSFPVIAAVMDTYHEGNVIMSFGCACRSTHEQAARKSFLEAAQGVTYIRRLMPSYVDWSPGENFDNLEDFNHHAILYSMYPELRNQARYIIDPEKSTIPCRPTLPVHTDIGSDVNADLDFLVSEVLKTGHEVYVVDLTTVDVKMLGVRAVRVMVPGFVHLSGTHRARPLGSDRLRNLPSEVGYETVPDNPWPHPLP</sequence>
<evidence type="ECO:0000313" key="2">
    <source>
        <dbReference type="EMBL" id="AYD90874.1"/>
    </source>
</evidence>
<feature type="domain" description="YcaO" evidence="1">
    <location>
        <begin position="8"/>
        <end position="385"/>
    </location>
</feature>
<dbReference type="InterPro" id="IPR027624">
    <property type="entry name" value="TOMM_cyclo_SagD"/>
</dbReference>
<proteinExistence type="predicted"/>
<dbReference type="Gene3D" id="3.30.40.250">
    <property type="match status" value="1"/>
</dbReference>
<organism evidence="2 3">
    <name type="scientific">Actinomyces lilanjuaniae</name>
    <dbReference type="NCBI Taxonomy" id="2321394"/>
    <lineage>
        <taxon>Bacteria</taxon>
        <taxon>Bacillati</taxon>
        <taxon>Actinomycetota</taxon>
        <taxon>Actinomycetes</taxon>
        <taxon>Actinomycetales</taxon>
        <taxon>Actinomycetaceae</taxon>
        <taxon>Actinomyces</taxon>
    </lineage>
</organism>
<keyword evidence="3" id="KW-1185">Reference proteome</keyword>
<dbReference type="Gene3D" id="3.30.1330.230">
    <property type="match status" value="1"/>
</dbReference>
<dbReference type="PROSITE" id="PS51664">
    <property type="entry name" value="YCAO"/>
    <property type="match status" value="1"/>
</dbReference>
<name>A0ABN5PU52_9ACTO</name>
<evidence type="ECO:0000259" key="1">
    <source>
        <dbReference type="PROSITE" id="PS51664"/>
    </source>
</evidence>
<dbReference type="Pfam" id="PF02624">
    <property type="entry name" value="YcaO"/>
    <property type="match status" value="1"/>
</dbReference>
<protein>
    <recommendedName>
        <fullName evidence="1">YcaO domain-containing protein</fullName>
    </recommendedName>
</protein>
<dbReference type="Gene3D" id="3.30.160.660">
    <property type="match status" value="1"/>
</dbReference>
<dbReference type="RefSeq" id="WP_120205906.1">
    <property type="nucleotide sequence ID" value="NZ_CP032514.1"/>
</dbReference>
<dbReference type="PANTHER" id="PTHR37809:SF1">
    <property type="entry name" value="RIBOSOMAL PROTEIN S12 METHYLTHIOTRANSFERASE ACCESSORY FACTOR YCAO"/>
    <property type="match status" value="1"/>
</dbReference>
<dbReference type="Proteomes" id="UP000273001">
    <property type="component" value="Chromosome"/>
</dbReference>
<gene>
    <name evidence="2" type="ORF">D5R93_07215</name>
</gene>
<dbReference type="InterPro" id="IPR003776">
    <property type="entry name" value="YcaO-like_dom"/>
</dbReference>
<reference evidence="2 3" key="1">
    <citation type="submission" date="2018-09" db="EMBL/GenBank/DDBJ databases">
        <authorList>
            <person name="Li J."/>
        </authorList>
    </citation>
    <scope>NUCLEOTIDE SEQUENCE [LARGE SCALE GENOMIC DNA]</scope>
    <source>
        <strain evidence="2 3">2129</strain>
    </source>
</reference>
<dbReference type="NCBIfam" id="TIGR03604">
    <property type="entry name" value="TOMM_cyclo_SagD"/>
    <property type="match status" value="1"/>
</dbReference>
<dbReference type="NCBIfam" id="TIGR00702">
    <property type="entry name" value="YcaO-type kinase domain"/>
    <property type="match status" value="1"/>
</dbReference>
<dbReference type="PANTHER" id="PTHR37809">
    <property type="entry name" value="RIBOSOMAL PROTEIN S12 METHYLTHIOTRANSFERASE ACCESSORY FACTOR YCAO"/>
    <property type="match status" value="1"/>
</dbReference>
<accession>A0ABN5PU52</accession>